<evidence type="ECO:0000256" key="5">
    <source>
        <dbReference type="ARBA" id="ARBA00023136"/>
    </source>
</evidence>
<comment type="caution">
    <text evidence="7">The sequence shown here is derived from an EMBL/GenBank/DDBJ whole genome shotgun (WGS) entry which is preliminary data.</text>
</comment>
<evidence type="ECO:0000256" key="6">
    <source>
        <dbReference type="SAM" id="Phobius"/>
    </source>
</evidence>
<dbReference type="EMBL" id="JBGEHV010000079">
    <property type="protein sequence ID" value="MEY8043140.1"/>
    <property type="molecule type" value="Genomic_DNA"/>
</dbReference>
<reference evidence="7 8" key="1">
    <citation type="submission" date="2024-08" db="EMBL/GenBank/DDBJ databases">
        <title>Genome mining of Saccharopolyspora cebuensis PGLac3 from Nigerian medicinal plant.</title>
        <authorList>
            <person name="Ezeobiora C.E."/>
            <person name="Igbokwe N.H."/>
            <person name="Amin D.H."/>
            <person name="Mendie U.E."/>
        </authorList>
    </citation>
    <scope>NUCLEOTIDE SEQUENCE [LARGE SCALE GENOMIC DNA]</scope>
    <source>
        <strain evidence="7 8">PGLac3</strain>
    </source>
</reference>
<sequence length="204" mass="21067">MHIAWGPFLLALVVIVLVPGPDFVLVTRNAANGARYGWLAAAGVTCGLLLHAAAATLGLSALVLAFPAALLVVKAIGVAYLGWMGIQTLRQAHRAPAPAEADIAPPASGGAVFLRGLLTDVLNPKVMLMFLTLLPQAMRPGADPMAQAALLSAVAVAAFGCWWLVVVPSVRRLTALLAAPRRRTAFERCCGGALLAMAASIAFA</sequence>
<keyword evidence="3 6" id="KW-0812">Transmembrane</keyword>
<gene>
    <name evidence="7" type="ORF">AB8O55_27340</name>
</gene>
<feature type="transmembrane region" description="Helical" evidence="6">
    <location>
        <begin position="65"/>
        <end position="86"/>
    </location>
</feature>
<feature type="transmembrane region" description="Helical" evidence="6">
    <location>
        <begin position="148"/>
        <end position="165"/>
    </location>
</feature>
<name>A0ABV4CPV5_9PSEU</name>
<feature type="transmembrane region" description="Helical" evidence="6">
    <location>
        <begin position="6"/>
        <end position="26"/>
    </location>
</feature>
<evidence type="ECO:0000256" key="4">
    <source>
        <dbReference type="ARBA" id="ARBA00022989"/>
    </source>
</evidence>
<dbReference type="Pfam" id="PF01810">
    <property type="entry name" value="LysE"/>
    <property type="match status" value="1"/>
</dbReference>
<keyword evidence="2" id="KW-1003">Cell membrane</keyword>
<proteinExistence type="predicted"/>
<dbReference type="PIRSF" id="PIRSF006324">
    <property type="entry name" value="LeuE"/>
    <property type="match status" value="1"/>
</dbReference>
<evidence type="ECO:0000256" key="3">
    <source>
        <dbReference type="ARBA" id="ARBA00022692"/>
    </source>
</evidence>
<dbReference type="Proteomes" id="UP001564626">
    <property type="component" value="Unassembled WGS sequence"/>
</dbReference>
<evidence type="ECO:0000256" key="1">
    <source>
        <dbReference type="ARBA" id="ARBA00004651"/>
    </source>
</evidence>
<evidence type="ECO:0000313" key="8">
    <source>
        <dbReference type="Proteomes" id="UP001564626"/>
    </source>
</evidence>
<comment type="subcellular location">
    <subcellularLocation>
        <location evidence="1">Cell membrane</location>
        <topology evidence="1">Multi-pass membrane protein</topology>
    </subcellularLocation>
</comment>
<evidence type="ECO:0000313" key="7">
    <source>
        <dbReference type="EMBL" id="MEY8043140.1"/>
    </source>
</evidence>
<dbReference type="PANTHER" id="PTHR30086:SF20">
    <property type="entry name" value="ARGININE EXPORTER PROTEIN ARGO-RELATED"/>
    <property type="match status" value="1"/>
</dbReference>
<keyword evidence="5 6" id="KW-0472">Membrane</keyword>
<keyword evidence="8" id="KW-1185">Reference proteome</keyword>
<dbReference type="RefSeq" id="WP_345368238.1">
    <property type="nucleotide sequence ID" value="NZ_BAABII010000027.1"/>
</dbReference>
<dbReference type="InterPro" id="IPR001123">
    <property type="entry name" value="LeuE-type"/>
</dbReference>
<organism evidence="7 8">
    <name type="scientific">Saccharopolyspora cebuensis</name>
    <dbReference type="NCBI Taxonomy" id="418759"/>
    <lineage>
        <taxon>Bacteria</taxon>
        <taxon>Bacillati</taxon>
        <taxon>Actinomycetota</taxon>
        <taxon>Actinomycetes</taxon>
        <taxon>Pseudonocardiales</taxon>
        <taxon>Pseudonocardiaceae</taxon>
        <taxon>Saccharopolyspora</taxon>
    </lineage>
</organism>
<accession>A0ABV4CPV5</accession>
<protein>
    <submittedName>
        <fullName evidence="7">LysE family translocator</fullName>
    </submittedName>
</protein>
<feature type="transmembrane region" description="Helical" evidence="6">
    <location>
        <begin position="38"/>
        <end position="59"/>
    </location>
</feature>
<dbReference type="PANTHER" id="PTHR30086">
    <property type="entry name" value="ARGININE EXPORTER PROTEIN ARGO"/>
    <property type="match status" value="1"/>
</dbReference>
<keyword evidence="4 6" id="KW-1133">Transmembrane helix</keyword>
<evidence type="ECO:0000256" key="2">
    <source>
        <dbReference type="ARBA" id="ARBA00022475"/>
    </source>
</evidence>